<proteinExistence type="predicted"/>
<evidence type="ECO:0000313" key="3">
    <source>
        <dbReference type="Proteomes" id="UP000325690"/>
    </source>
</evidence>
<keyword evidence="3" id="KW-1185">Reference proteome</keyword>
<feature type="region of interest" description="Disordered" evidence="1">
    <location>
        <begin position="1"/>
        <end position="118"/>
    </location>
</feature>
<protein>
    <submittedName>
        <fullName evidence="2">Uncharacterized protein</fullName>
    </submittedName>
</protein>
<sequence>MSAQRVGHRVGAAGPQPVLEQALGEQIRRDHHPAGAAPAQSGDRVGHPRLTGGGVGQLDAVTERRRQQRRRVPQIRQRAGVRRARRRQHNGITGAPTTFEQPVHENPGQLRAGSQRRGHRHVAVSADRDVRGDVRLDVIAARQERRHQDRAVGCARQHLARGGAEHVDERDVHRLVQRGRNLFGQ</sequence>
<accession>A0A5N5VDN6</accession>
<evidence type="ECO:0000256" key="1">
    <source>
        <dbReference type="SAM" id="MobiDB-lite"/>
    </source>
</evidence>
<feature type="compositionally biased region" description="Basic residues" evidence="1">
    <location>
        <begin position="66"/>
        <end position="89"/>
    </location>
</feature>
<name>A0A5N5VDN6_MYCPH</name>
<organism evidence="2 3">
    <name type="scientific">Mycolicibacterium phlei DSM 43239 = CCUG 21000</name>
    <dbReference type="NCBI Taxonomy" id="1226750"/>
    <lineage>
        <taxon>Bacteria</taxon>
        <taxon>Bacillati</taxon>
        <taxon>Actinomycetota</taxon>
        <taxon>Actinomycetes</taxon>
        <taxon>Mycobacteriales</taxon>
        <taxon>Mycobacteriaceae</taxon>
        <taxon>Mycolicibacterium</taxon>
    </lineage>
</organism>
<dbReference type="EMBL" id="ANBP01000001">
    <property type="protein sequence ID" value="KAB7760025.1"/>
    <property type="molecule type" value="Genomic_DNA"/>
</dbReference>
<gene>
    <name evidence="2" type="ORF">MPHL21000_00525</name>
</gene>
<dbReference type="Proteomes" id="UP000325690">
    <property type="component" value="Unassembled WGS sequence"/>
</dbReference>
<dbReference type="AlphaFoldDB" id="A0A5N5VDN6"/>
<evidence type="ECO:0000313" key="2">
    <source>
        <dbReference type="EMBL" id="KAB7760025.1"/>
    </source>
</evidence>
<comment type="caution">
    <text evidence="2">The sequence shown here is derived from an EMBL/GenBank/DDBJ whole genome shotgun (WGS) entry which is preliminary data.</text>
</comment>
<reference evidence="2 3" key="1">
    <citation type="submission" date="2012-10" db="EMBL/GenBank/DDBJ databases">
        <title>The draft sequence of the Mycobacterium pheli genome.</title>
        <authorList>
            <person name="Pettersson B.M.F."/>
            <person name="Das S."/>
            <person name="Dasgupta S."/>
            <person name="Bhattacharya A."/>
            <person name="Kirsebom L.A."/>
        </authorList>
    </citation>
    <scope>NUCLEOTIDE SEQUENCE [LARGE SCALE GENOMIC DNA]</scope>
    <source>
        <strain evidence="2 3">CCUG 21000</strain>
    </source>
</reference>